<keyword evidence="2" id="KW-0805">Transcription regulation</keyword>
<evidence type="ECO:0000256" key="5">
    <source>
        <dbReference type="PROSITE-ProRule" id="PRU00335"/>
    </source>
</evidence>
<protein>
    <submittedName>
        <fullName evidence="7">TetR/AcrR family transcriptional regulator</fullName>
    </submittedName>
</protein>
<dbReference type="EMBL" id="VXLC01000003">
    <property type="protein sequence ID" value="KAA8889599.1"/>
    <property type="molecule type" value="Genomic_DNA"/>
</dbReference>
<dbReference type="Gene3D" id="1.10.357.10">
    <property type="entry name" value="Tetracycline Repressor, domain 2"/>
    <property type="match status" value="1"/>
</dbReference>
<evidence type="ECO:0000313" key="7">
    <source>
        <dbReference type="EMBL" id="KAA8889599.1"/>
    </source>
</evidence>
<evidence type="ECO:0000256" key="1">
    <source>
        <dbReference type="ARBA" id="ARBA00022491"/>
    </source>
</evidence>
<keyword evidence="1" id="KW-0678">Repressor</keyword>
<reference evidence="7 8" key="1">
    <citation type="submission" date="2019-09" db="EMBL/GenBank/DDBJ databases">
        <authorList>
            <person name="Wang X."/>
        </authorList>
    </citation>
    <scope>NUCLEOTIDE SEQUENCE [LARGE SCALE GENOMIC DNA]</scope>
    <source>
        <strain evidence="7 8">CICC 11023</strain>
    </source>
</reference>
<dbReference type="InterPro" id="IPR036271">
    <property type="entry name" value="Tet_transcr_reg_TetR-rel_C_sf"/>
</dbReference>
<dbReference type="OrthoDB" id="3214072at2"/>
<dbReference type="Pfam" id="PF02909">
    <property type="entry name" value="TetR_C_1"/>
    <property type="match status" value="1"/>
</dbReference>
<dbReference type="InterPro" id="IPR001647">
    <property type="entry name" value="HTH_TetR"/>
</dbReference>
<proteinExistence type="predicted"/>
<dbReference type="PRINTS" id="PR00400">
    <property type="entry name" value="TETREPRESSOR"/>
</dbReference>
<evidence type="ECO:0000256" key="3">
    <source>
        <dbReference type="ARBA" id="ARBA00023125"/>
    </source>
</evidence>
<dbReference type="AlphaFoldDB" id="A0A5N0ELG5"/>
<keyword evidence="4" id="KW-0804">Transcription</keyword>
<evidence type="ECO:0000256" key="4">
    <source>
        <dbReference type="ARBA" id="ARBA00023163"/>
    </source>
</evidence>
<dbReference type="SUPFAM" id="SSF46689">
    <property type="entry name" value="Homeodomain-like"/>
    <property type="match status" value="1"/>
</dbReference>
<accession>A0A5N0ELG5</accession>
<evidence type="ECO:0000256" key="2">
    <source>
        <dbReference type="ARBA" id="ARBA00023015"/>
    </source>
</evidence>
<gene>
    <name evidence="7" type="ORF">F3087_07295</name>
</gene>
<evidence type="ECO:0000259" key="6">
    <source>
        <dbReference type="PROSITE" id="PS50977"/>
    </source>
</evidence>
<name>A0A5N0ELG5_9NOCA</name>
<dbReference type="Proteomes" id="UP000323876">
    <property type="component" value="Unassembled WGS sequence"/>
</dbReference>
<dbReference type="Gene3D" id="1.10.10.60">
    <property type="entry name" value="Homeodomain-like"/>
    <property type="match status" value="1"/>
</dbReference>
<dbReference type="SUPFAM" id="SSF48498">
    <property type="entry name" value="Tetracyclin repressor-like, C-terminal domain"/>
    <property type="match status" value="1"/>
</dbReference>
<evidence type="ECO:0000313" key="8">
    <source>
        <dbReference type="Proteomes" id="UP000323876"/>
    </source>
</evidence>
<comment type="caution">
    <text evidence="7">The sequence shown here is derived from an EMBL/GenBank/DDBJ whole genome shotgun (WGS) entry which is preliminary data.</text>
</comment>
<dbReference type="InterPro" id="IPR004111">
    <property type="entry name" value="Repressor_TetR_C"/>
</dbReference>
<dbReference type="Pfam" id="PF00440">
    <property type="entry name" value="TetR_N"/>
    <property type="match status" value="1"/>
</dbReference>
<dbReference type="InterPro" id="IPR003012">
    <property type="entry name" value="Tet_transcr_reg_TetR"/>
</dbReference>
<organism evidence="7 8">
    <name type="scientific">Nocardia colli</name>
    <dbReference type="NCBI Taxonomy" id="2545717"/>
    <lineage>
        <taxon>Bacteria</taxon>
        <taxon>Bacillati</taxon>
        <taxon>Actinomycetota</taxon>
        <taxon>Actinomycetes</taxon>
        <taxon>Mycobacteriales</taxon>
        <taxon>Nocardiaceae</taxon>
        <taxon>Nocardia</taxon>
    </lineage>
</organism>
<dbReference type="GO" id="GO:0045892">
    <property type="term" value="P:negative regulation of DNA-templated transcription"/>
    <property type="evidence" value="ECO:0007669"/>
    <property type="project" value="InterPro"/>
</dbReference>
<feature type="domain" description="HTH tetR-type" evidence="6">
    <location>
        <begin position="1"/>
        <end position="55"/>
    </location>
</feature>
<sequence length="200" mass="21575">MVEAALVILNEKGHDAVSIRAIADRLGVRMNTVLWHAKTRARLQELMADAIVGATATTDLPADWDQRVRVLTHRYRQSLLAHRDGAAVVAGTYASEPATLRVADAIVQALLDGGLEPKQASWTCWTIVYFVLGIVQEQQGYPSADIEAMAALVASDAYPALAQAGEFAGDNAFDDRFDFGLDLILSTLPARIAAARESGR</sequence>
<dbReference type="GO" id="GO:0003677">
    <property type="term" value="F:DNA binding"/>
    <property type="evidence" value="ECO:0007669"/>
    <property type="project" value="UniProtKB-UniRule"/>
</dbReference>
<feature type="DNA-binding region" description="H-T-H motif" evidence="5">
    <location>
        <begin position="18"/>
        <end position="37"/>
    </location>
</feature>
<keyword evidence="3 5" id="KW-0238">DNA-binding</keyword>
<dbReference type="InterPro" id="IPR009057">
    <property type="entry name" value="Homeodomain-like_sf"/>
</dbReference>
<keyword evidence="8" id="KW-1185">Reference proteome</keyword>
<dbReference type="PROSITE" id="PS50977">
    <property type="entry name" value="HTH_TETR_2"/>
    <property type="match status" value="1"/>
</dbReference>
<dbReference type="GO" id="GO:0046677">
    <property type="term" value="P:response to antibiotic"/>
    <property type="evidence" value="ECO:0007669"/>
    <property type="project" value="InterPro"/>
</dbReference>